<dbReference type="EMBL" id="CP072756">
    <property type="protein sequence ID" value="QUC20876.1"/>
    <property type="molecule type" value="Genomic_DNA"/>
</dbReference>
<gene>
    <name evidence="1" type="ORF">UV8b_05117</name>
</gene>
<keyword evidence="2" id="KW-1185">Reference proteome</keyword>
<evidence type="ECO:0000313" key="1">
    <source>
        <dbReference type="EMBL" id="QUC20876.1"/>
    </source>
</evidence>
<evidence type="ECO:0000313" key="2">
    <source>
        <dbReference type="Proteomes" id="UP000027002"/>
    </source>
</evidence>
<dbReference type="RefSeq" id="XP_042998549.1">
    <property type="nucleotide sequence ID" value="XM_043142615.1"/>
</dbReference>
<organism evidence="1 2">
    <name type="scientific">Ustilaginoidea virens</name>
    <name type="common">Rice false smut fungus</name>
    <name type="synonym">Villosiclava virens</name>
    <dbReference type="NCBI Taxonomy" id="1159556"/>
    <lineage>
        <taxon>Eukaryota</taxon>
        <taxon>Fungi</taxon>
        <taxon>Dikarya</taxon>
        <taxon>Ascomycota</taxon>
        <taxon>Pezizomycotina</taxon>
        <taxon>Sordariomycetes</taxon>
        <taxon>Hypocreomycetidae</taxon>
        <taxon>Hypocreales</taxon>
        <taxon>Clavicipitaceae</taxon>
        <taxon>Ustilaginoidea</taxon>
    </lineage>
</organism>
<dbReference type="Proteomes" id="UP000027002">
    <property type="component" value="Chromosome 4"/>
</dbReference>
<dbReference type="AlphaFoldDB" id="A0A8E5HSS4"/>
<sequence length="81" mass="9126">MLTVVFARDQKKREAKRVKEQAEGLIEANKSAGNPWVDNPRHIASWVHPRRRLFDLACETPLPSAAPIPESLRSMTTSFGN</sequence>
<name>A0A8E5HSS4_USTVR</name>
<reference evidence="1" key="1">
    <citation type="submission" date="2020-03" db="EMBL/GenBank/DDBJ databases">
        <title>A mixture of massive structural variations and highly conserved coding sequences in Ustilaginoidea virens genome.</title>
        <authorList>
            <person name="Zhang K."/>
            <person name="Zhao Z."/>
            <person name="Zhang Z."/>
            <person name="Li Y."/>
            <person name="Hsiang T."/>
            <person name="Sun W."/>
        </authorList>
    </citation>
    <scope>NUCLEOTIDE SEQUENCE</scope>
    <source>
        <strain evidence="1">UV-8b</strain>
    </source>
</reference>
<dbReference type="KEGG" id="uvi:66065895"/>
<proteinExistence type="predicted"/>
<accession>A0A8E5HSS4</accession>
<protein>
    <submittedName>
        <fullName evidence="1">Uncharacterized protein</fullName>
    </submittedName>
</protein>
<dbReference type="GeneID" id="66065895"/>